<feature type="compositionally biased region" description="Basic and acidic residues" evidence="1">
    <location>
        <begin position="161"/>
        <end position="175"/>
    </location>
</feature>
<feature type="region of interest" description="Disordered" evidence="1">
    <location>
        <begin position="150"/>
        <end position="175"/>
    </location>
</feature>
<gene>
    <name evidence="4" type="primary">phaR</name>
    <name evidence="4" type="ORF">PQ457_05750</name>
</gene>
<feature type="domain" description="PHB accumulation regulatory" evidence="2">
    <location>
        <begin position="77"/>
        <end position="116"/>
    </location>
</feature>
<evidence type="ECO:0000259" key="2">
    <source>
        <dbReference type="Pfam" id="PF05233"/>
    </source>
</evidence>
<dbReference type="InterPro" id="IPR010134">
    <property type="entry name" value="PHA_reg_PhaR"/>
</dbReference>
<keyword evidence="5" id="KW-1185">Reference proteome</keyword>
<reference evidence="4 5" key="1">
    <citation type="submission" date="2023-02" db="EMBL/GenBank/DDBJ databases">
        <title>Genome sequence of Novosphingobium humi KACC 19094.</title>
        <authorList>
            <person name="Kim S."/>
            <person name="Heo J."/>
            <person name="Kwon S.-W."/>
        </authorList>
    </citation>
    <scope>NUCLEOTIDE SEQUENCE [LARGE SCALE GENOMIC DNA]</scope>
    <source>
        <strain evidence="4 5">KACC 19094</strain>
    </source>
</reference>
<dbReference type="Proteomes" id="UP001218231">
    <property type="component" value="Chromosome"/>
</dbReference>
<dbReference type="InterPro" id="IPR007897">
    <property type="entry name" value="PHB_accumulat"/>
</dbReference>
<accession>A0ABY7TZJ7</accession>
<feature type="domain" description="PHA accumulation regulator DNA-binding N-terminal" evidence="3">
    <location>
        <begin position="13"/>
        <end position="72"/>
    </location>
</feature>
<dbReference type="Pfam" id="PF07879">
    <property type="entry name" value="PHB_acc_N"/>
    <property type="match status" value="1"/>
</dbReference>
<dbReference type="RefSeq" id="WP_273618787.1">
    <property type="nucleotide sequence ID" value="NZ_CP103868.1"/>
</dbReference>
<name>A0ABY7TZJ7_9SPHN</name>
<sequence length="195" mass="21844">MTEKAEGKSDTVIIKKYANRRLYNTQSSSYITLDHLSKMTREGVEFRVLDAKSGADITHQILTQIIMEEEASGEQMLPVNFLRQLIAMYGNSMQGLIPHYLEASMEQFRANQMKLRKAFEDSMESNPLARLAQQNIAMFQAAAAAFMPGAEGAATPPKPAEPAREPEAEADTKSEIDALRNQMLEMQKMLDKLAK</sequence>
<evidence type="ECO:0000313" key="5">
    <source>
        <dbReference type="Proteomes" id="UP001218231"/>
    </source>
</evidence>
<dbReference type="Pfam" id="PF05233">
    <property type="entry name" value="PHB_acc"/>
    <property type="match status" value="1"/>
</dbReference>
<organism evidence="4 5">
    <name type="scientific">Novosphingobium humi</name>
    <dbReference type="NCBI Taxonomy" id="2282397"/>
    <lineage>
        <taxon>Bacteria</taxon>
        <taxon>Pseudomonadati</taxon>
        <taxon>Pseudomonadota</taxon>
        <taxon>Alphaproteobacteria</taxon>
        <taxon>Sphingomonadales</taxon>
        <taxon>Sphingomonadaceae</taxon>
        <taxon>Novosphingobium</taxon>
    </lineage>
</organism>
<protein>
    <submittedName>
        <fullName evidence="4">Polyhydroxyalkanoate synthesis repressor PhaR</fullName>
    </submittedName>
</protein>
<evidence type="ECO:0000313" key="4">
    <source>
        <dbReference type="EMBL" id="WCT78471.1"/>
    </source>
</evidence>
<evidence type="ECO:0000256" key="1">
    <source>
        <dbReference type="SAM" id="MobiDB-lite"/>
    </source>
</evidence>
<dbReference type="NCBIfam" id="TIGR01848">
    <property type="entry name" value="PHA_reg_PhaR"/>
    <property type="match status" value="1"/>
</dbReference>
<dbReference type="EMBL" id="CP117417">
    <property type="protein sequence ID" value="WCT78471.1"/>
    <property type="molecule type" value="Genomic_DNA"/>
</dbReference>
<dbReference type="InterPro" id="IPR012909">
    <property type="entry name" value="PHA_DNA-bd_N"/>
</dbReference>
<evidence type="ECO:0000259" key="3">
    <source>
        <dbReference type="Pfam" id="PF07879"/>
    </source>
</evidence>
<proteinExistence type="predicted"/>